<dbReference type="AlphaFoldDB" id="A0A4V6A1Q9"/>
<dbReference type="Proteomes" id="UP000298663">
    <property type="component" value="Unassembled WGS sequence"/>
</dbReference>
<evidence type="ECO:0000313" key="2">
    <source>
        <dbReference type="EMBL" id="TKR76305.1"/>
    </source>
</evidence>
<evidence type="ECO:0000259" key="1">
    <source>
        <dbReference type="Pfam" id="PF00651"/>
    </source>
</evidence>
<organism evidence="2 3">
    <name type="scientific">Steinernema carpocapsae</name>
    <name type="common">Entomopathogenic nematode</name>
    <dbReference type="NCBI Taxonomy" id="34508"/>
    <lineage>
        <taxon>Eukaryota</taxon>
        <taxon>Metazoa</taxon>
        <taxon>Ecdysozoa</taxon>
        <taxon>Nematoda</taxon>
        <taxon>Chromadorea</taxon>
        <taxon>Rhabditida</taxon>
        <taxon>Tylenchina</taxon>
        <taxon>Panagrolaimomorpha</taxon>
        <taxon>Strongyloidoidea</taxon>
        <taxon>Steinernematidae</taxon>
        <taxon>Steinernema</taxon>
    </lineage>
</organism>
<dbReference type="InterPro" id="IPR000210">
    <property type="entry name" value="BTB/POZ_dom"/>
</dbReference>
<reference evidence="2 3" key="1">
    <citation type="journal article" date="2015" name="Genome Biol.">
        <title>Comparative genomics of Steinernema reveals deeply conserved gene regulatory networks.</title>
        <authorList>
            <person name="Dillman A.R."/>
            <person name="Macchietto M."/>
            <person name="Porter C.F."/>
            <person name="Rogers A."/>
            <person name="Williams B."/>
            <person name="Antoshechkin I."/>
            <person name="Lee M.M."/>
            <person name="Goodwin Z."/>
            <person name="Lu X."/>
            <person name="Lewis E.E."/>
            <person name="Goodrich-Blair H."/>
            <person name="Stock S.P."/>
            <person name="Adams B.J."/>
            <person name="Sternberg P.W."/>
            <person name="Mortazavi A."/>
        </authorList>
    </citation>
    <scope>NUCLEOTIDE SEQUENCE [LARGE SCALE GENOMIC DNA]</scope>
    <source>
        <strain evidence="2 3">ALL</strain>
    </source>
</reference>
<sequence length="200" mass="23627">MTRFSRSRSIPGHFMKLSLLLRQIYRSSPSVSLKITMDRFNVIDLEAPEDNKNTATFSLDDAEIHFSKDILALHSPFFEEMLKENKETYKLANFDLAYSGLYCFTCVHFPLITHVFLWTKELFREVFDVAERFQCNVMKHAVETYLLTLDSNKIKNWLSMADQFGLNRLTHKIVKSMTKDDIAEMRDKRRCLPIFIRRQL</sequence>
<dbReference type="SUPFAM" id="SSF54695">
    <property type="entry name" value="POZ domain"/>
    <property type="match status" value="1"/>
</dbReference>
<dbReference type="PANTHER" id="PTHR22744:SF14">
    <property type="entry name" value="BTB DOMAIN-CONTAINING PROTEIN-RELATED"/>
    <property type="match status" value="1"/>
</dbReference>
<evidence type="ECO:0000313" key="3">
    <source>
        <dbReference type="Proteomes" id="UP000298663"/>
    </source>
</evidence>
<feature type="domain" description="BTB" evidence="1">
    <location>
        <begin position="55"/>
        <end position="146"/>
    </location>
</feature>
<dbReference type="PANTHER" id="PTHR22744">
    <property type="entry name" value="HELIX LOOP HELIX PROTEIN 21-RELATED"/>
    <property type="match status" value="1"/>
</dbReference>
<dbReference type="Gene3D" id="3.30.710.10">
    <property type="entry name" value="Potassium Channel Kv1.1, Chain A"/>
    <property type="match status" value="1"/>
</dbReference>
<dbReference type="EMBL" id="AZBU02000005">
    <property type="protein sequence ID" value="TKR76305.1"/>
    <property type="molecule type" value="Genomic_DNA"/>
</dbReference>
<dbReference type="Pfam" id="PF00651">
    <property type="entry name" value="BTB"/>
    <property type="match status" value="1"/>
</dbReference>
<dbReference type="InterPro" id="IPR011333">
    <property type="entry name" value="SKP1/BTB/POZ_sf"/>
</dbReference>
<proteinExistence type="predicted"/>
<reference evidence="2 3" key="2">
    <citation type="journal article" date="2019" name="G3 (Bethesda)">
        <title>Hybrid Assembly of the Genome of the Entomopathogenic Nematode Steinernema carpocapsae Identifies the X-Chromosome.</title>
        <authorList>
            <person name="Serra L."/>
            <person name="Macchietto M."/>
            <person name="Macias-Munoz A."/>
            <person name="McGill C.J."/>
            <person name="Rodriguez I.M."/>
            <person name="Rodriguez B."/>
            <person name="Murad R."/>
            <person name="Mortazavi A."/>
        </authorList>
    </citation>
    <scope>NUCLEOTIDE SEQUENCE [LARGE SCALE GENOMIC DNA]</scope>
    <source>
        <strain evidence="2 3">ALL</strain>
    </source>
</reference>
<protein>
    <recommendedName>
        <fullName evidence="1">BTB domain-containing protein</fullName>
    </recommendedName>
</protein>
<name>A0A4V6A1Q9_STECR</name>
<comment type="caution">
    <text evidence="2">The sequence shown here is derived from an EMBL/GenBank/DDBJ whole genome shotgun (WGS) entry which is preliminary data.</text>
</comment>
<gene>
    <name evidence="2" type="ORF">L596_017464</name>
</gene>
<accession>A0A4V6A1Q9</accession>
<keyword evidence="3" id="KW-1185">Reference proteome</keyword>